<protein>
    <recommendedName>
        <fullName evidence="3">RRM domain-containing protein</fullName>
    </recommendedName>
</protein>
<feature type="region of interest" description="Disordered" evidence="2">
    <location>
        <begin position="263"/>
        <end position="371"/>
    </location>
</feature>
<feature type="region of interest" description="Disordered" evidence="2">
    <location>
        <begin position="191"/>
        <end position="222"/>
    </location>
</feature>
<organism evidence="4 5">
    <name type="scientific">[Candida] railenensis</name>
    <dbReference type="NCBI Taxonomy" id="45579"/>
    <lineage>
        <taxon>Eukaryota</taxon>
        <taxon>Fungi</taxon>
        <taxon>Dikarya</taxon>
        <taxon>Ascomycota</taxon>
        <taxon>Saccharomycotina</taxon>
        <taxon>Pichiomycetes</taxon>
        <taxon>Debaryomycetaceae</taxon>
        <taxon>Kurtzmaniella</taxon>
    </lineage>
</organism>
<evidence type="ECO:0000256" key="1">
    <source>
        <dbReference type="PROSITE-ProRule" id="PRU00176"/>
    </source>
</evidence>
<dbReference type="InterPro" id="IPR000504">
    <property type="entry name" value="RRM_dom"/>
</dbReference>
<dbReference type="EMBL" id="CAKXYY010000030">
    <property type="protein sequence ID" value="CAH2355637.1"/>
    <property type="molecule type" value="Genomic_DNA"/>
</dbReference>
<name>A0A9P0QV79_9ASCO</name>
<feature type="compositionally biased region" description="Polar residues" evidence="2">
    <location>
        <begin position="663"/>
        <end position="677"/>
    </location>
</feature>
<accession>A0A9P0QV79</accession>
<feature type="compositionally biased region" description="Pro residues" evidence="2">
    <location>
        <begin position="645"/>
        <end position="658"/>
    </location>
</feature>
<dbReference type="Proteomes" id="UP000837801">
    <property type="component" value="Unassembled WGS sequence"/>
</dbReference>
<evidence type="ECO:0000259" key="3">
    <source>
        <dbReference type="PROSITE" id="PS50102"/>
    </source>
</evidence>
<comment type="caution">
    <text evidence="4">The sequence shown here is derived from an EMBL/GenBank/DDBJ whole genome shotgun (WGS) entry which is preliminary data.</text>
</comment>
<feature type="region of interest" description="Disordered" evidence="2">
    <location>
        <begin position="645"/>
        <end position="684"/>
    </location>
</feature>
<keyword evidence="5" id="KW-1185">Reference proteome</keyword>
<dbReference type="PROSITE" id="PS50102">
    <property type="entry name" value="RRM"/>
    <property type="match status" value="1"/>
</dbReference>
<dbReference type="AlphaFoldDB" id="A0A9P0QV79"/>
<feature type="compositionally biased region" description="Low complexity" evidence="2">
    <location>
        <begin position="200"/>
        <end position="220"/>
    </location>
</feature>
<feature type="region of interest" description="Disordered" evidence="2">
    <location>
        <begin position="1"/>
        <end position="21"/>
    </location>
</feature>
<dbReference type="InterPro" id="IPR035979">
    <property type="entry name" value="RBD_domain_sf"/>
</dbReference>
<sequence>MVSNSRISVRSGSDSISNYNPRATPFYPSSFKVVPEADSYEPTPSSSVSSFPSQHYLPPQPFPSLVNPGPSLVCNIEVSNFDKKTKQTTFQELLDSVVSAFSHDDGSGDYTAAEYDLIQYSSGESETKESDTEDITDTDEDDVEEDSENKELKPLALIQVTWPLAYKLIEAFHGYEWHGRTLEAKIVSDSSHPRTFVPQPSGSIPPGISSGSSGSSRNSSVGGGSSFYSPYYPMYNPGPQYNPANYDYNSYNQLPPHHNLLLQQQQQHQHQHQHEQIPPYPGWADYSGTPGRNYLSRRPSNRSSEKISQSQIRSRSQSSQSSPIIHRSSSISSSSSNPAGVPPFIMNMVNSNHTGSSENKEGTTTEDPDIDSPTSYEHMQQNFNASRSEAIYVTNEEGQTVKVNPKRLFVGNIPFTSTWPALKNFLVSKSEEIEPDNNIEILRVEIPMQPQTSTKSAYGGNDFYLDNEVKQRQDIIHGGVGGGSGGSGSNGRGMSRGFAIVTTGDQESSEKLIKYFDDVEFEGRKLTVRFDKFPDFNNYLLQQLYPYSKNNMNNMHMHNMSNNHMNGNPFGPNGIPKSIVLSNLAFERNSFQQKFYYGRAAAAAYSSGGSSASPHVQMPMMYNPGVYYNNQGIIGSTVPPPVPPIPVNMPQIPGPNIPAPQAYSLSPDGSVSPQSEYVDQEMPPPLQAPEIFKSISSKTESPLNTDSQLNLRPSTSQQLPDASLPSSSKVATKSKSKDTKKEKESGGENDDQKARELVDSFRSMGLSS</sequence>
<dbReference type="GO" id="GO:0003723">
    <property type="term" value="F:RNA binding"/>
    <property type="evidence" value="ECO:0007669"/>
    <property type="project" value="UniProtKB-UniRule"/>
</dbReference>
<evidence type="ECO:0000313" key="5">
    <source>
        <dbReference type="Proteomes" id="UP000837801"/>
    </source>
</evidence>
<feature type="region of interest" description="Disordered" evidence="2">
    <location>
        <begin position="698"/>
        <end position="768"/>
    </location>
</feature>
<evidence type="ECO:0000313" key="4">
    <source>
        <dbReference type="EMBL" id="CAH2355637.1"/>
    </source>
</evidence>
<feature type="region of interest" description="Disordered" evidence="2">
    <location>
        <begin position="122"/>
        <end position="150"/>
    </location>
</feature>
<dbReference type="InterPro" id="IPR012677">
    <property type="entry name" value="Nucleotide-bd_a/b_plait_sf"/>
</dbReference>
<proteinExistence type="predicted"/>
<keyword evidence="1" id="KW-0694">RNA-binding</keyword>
<dbReference type="SUPFAM" id="SSF54928">
    <property type="entry name" value="RNA-binding domain, RBD"/>
    <property type="match status" value="1"/>
</dbReference>
<feature type="compositionally biased region" description="Polar residues" evidence="2">
    <location>
        <begin position="698"/>
        <end position="720"/>
    </location>
</feature>
<evidence type="ECO:0000256" key="2">
    <source>
        <dbReference type="SAM" id="MobiDB-lite"/>
    </source>
</evidence>
<feature type="compositionally biased region" description="Low complexity" evidence="2">
    <location>
        <begin position="306"/>
        <end position="336"/>
    </location>
</feature>
<feature type="domain" description="RRM" evidence="3">
    <location>
        <begin position="406"/>
        <end position="533"/>
    </location>
</feature>
<feature type="compositionally biased region" description="Acidic residues" evidence="2">
    <location>
        <begin position="131"/>
        <end position="148"/>
    </location>
</feature>
<reference evidence="4" key="1">
    <citation type="submission" date="2022-03" db="EMBL/GenBank/DDBJ databases">
        <authorList>
            <person name="Legras J.-L."/>
            <person name="Devillers H."/>
            <person name="Grondin C."/>
        </authorList>
    </citation>
    <scope>NUCLEOTIDE SEQUENCE</scope>
    <source>
        <strain evidence="4">CLIB 1423</strain>
    </source>
</reference>
<gene>
    <name evidence="4" type="ORF">CLIB1423_30S00386</name>
</gene>
<dbReference type="Gene3D" id="3.30.70.330">
    <property type="match status" value="1"/>
</dbReference>
<feature type="compositionally biased region" description="Polar residues" evidence="2">
    <location>
        <begin position="348"/>
        <end position="357"/>
    </location>
</feature>
<dbReference type="OrthoDB" id="1099063at2759"/>
<feature type="compositionally biased region" description="Basic and acidic residues" evidence="2">
    <location>
        <begin position="735"/>
        <end position="759"/>
    </location>
</feature>